<sequence length="105" mass="11907">FALLGLAVGNPLERPVIKRETSHQVVEIPRHPLESEDSSDHLNNHAPSSPHHKTPHQLDTSIPSKEILRDHNDIPQAQQPRRKQMLKSVEQTRKRPASARKSAKK</sequence>
<feature type="non-terminal residue" evidence="2">
    <location>
        <position position="1"/>
    </location>
</feature>
<protein>
    <submittedName>
        <fullName evidence="2">Uncharacterized protein</fullName>
    </submittedName>
</protein>
<organism evidence="2">
    <name type="scientific">Graphocephala atropunctata</name>
    <dbReference type="NCBI Taxonomy" id="36148"/>
    <lineage>
        <taxon>Eukaryota</taxon>
        <taxon>Metazoa</taxon>
        <taxon>Ecdysozoa</taxon>
        <taxon>Arthropoda</taxon>
        <taxon>Hexapoda</taxon>
        <taxon>Insecta</taxon>
        <taxon>Pterygota</taxon>
        <taxon>Neoptera</taxon>
        <taxon>Paraneoptera</taxon>
        <taxon>Hemiptera</taxon>
        <taxon>Auchenorrhyncha</taxon>
        <taxon>Membracoidea</taxon>
        <taxon>Cicadellidae</taxon>
        <taxon>Cicadellinae</taxon>
        <taxon>Cicadellini</taxon>
        <taxon>Graphocephala</taxon>
    </lineage>
</organism>
<proteinExistence type="predicted"/>
<dbReference type="EMBL" id="GEBQ01015672">
    <property type="protein sequence ID" value="JAT24305.1"/>
    <property type="molecule type" value="Transcribed_RNA"/>
</dbReference>
<feature type="region of interest" description="Disordered" evidence="1">
    <location>
        <begin position="20"/>
        <end position="105"/>
    </location>
</feature>
<name>A0A1B6LKS0_9HEMI</name>
<evidence type="ECO:0000313" key="2">
    <source>
        <dbReference type="EMBL" id="JAT24305.1"/>
    </source>
</evidence>
<reference evidence="2" key="1">
    <citation type="submission" date="2015-11" db="EMBL/GenBank/DDBJ databases">
        <title>De novo transcriptome assembly of four potential Pierce s Disease insect vectors from Arizona vineyards.</title>
        <authorList>
            <person name="Tassone E.E."/>
        </authorList>
    </citation>
    <scope>NUCLEOTIDE SEQUENCE</scope>
</reference>
<accession>A0A1B6LKS0</accession>
<gene>
    <name evidence="2" type="ORF">g.602</name>
</gene>
<evidence type="ECO:0000256" key="1">
    <source>
        <dbReference type="SAM" id="MobiDB-lite"/>
    </source>
</evidence>
<feature type="compositionally biased region" description="Basic residues" evidence="1">
    <location>
        <begin position="94"/>
        <end position="105"/>
    </location>
</feature>
<feature type="compositionally biased region" description="Basic and acidic residues" evidence="1">
    <location>
        <begin position="20"/>
        <end position="43"/>
    </location>
</feature>
<feature type="non-terminal residue" evidence="2">
    <location>
        <position position="105"/>
    </location>
</feature>
<dbReference type="AlphaFoldDB" id="A0A1B6LKS0"/>